<dbReference type="GO" id="GO:0030638">
    <property type="term" value="P:polyketide metabolic process"/>
    <property type="evidence" value="ECO:0007669"/>
    <property type="project" value="InterPro"/>
</dbReference>
<reference evidence="1" key="2">
    <citation type="submission" date="2020-09" db="EMBL/GenBank/DDBJ databases">
        <authorList>
            <person name="Sun Q."/>
            <person name="Zhou Y."/>
        </authorList>
    </citation>
    <scope>NUCLEOTIDE SEQUENCE</scope>
    <source>
        <strain evidence="1">CGMCC 1.12924</strain>
    </source>
</reference>
<proteinExistence type="predicted"/>
<comment type="caution">
    <text evidence="1">The sequence shown here is derived from an EMBL/GenBank/DDBJ whole genome shotgun (WGS) entry which is preliminary data.</text>
</comment>
<name>A0A8J2Y7G6_9FLAO</name>
<accession>A0A8J2Y7G6</accession>
<gene>
    <name evidence="1" type="ORF">GCM10011312_20190</name>
</gene>
<evidence type="ECO:0000313" key="2">
    <source>
        <dbReference type="Proteomes" id="UP000652231"/>
    </source>
</evidence>
<reference evidence="1" key="1">
    <citation type="journal article" date="2014" name="Int. J. Syst. Evol. Microbiol.">
        <title>Complete genome sequence of Corynebacterium casei LMG S-19264T (=DSM 44701T), isolated from a smear-ripened cheese.</title>
        <authorList>
            <consortium name="US DOE Joint Genome Institute (JGI-PGF)"/>
            <person name="Walter F."/>
            <person name="Albersmeier A."/>
            <person name="Kalinowski J."/>
            <person name="Ruckert C."/>
        </authorList>
    </citation>
    <scope>NUCLEOTIDE SEQUENCE</scope>
    <source>
        <strain evidence="1">CGMCC 1.12924</strain>
    </source>
</reference>
<dbReference type="SUPFAM" id="SSF54427">
    <property type="entry name" value="NTF2-like"/>
    <property type="match status" value="2"/>
</dbReference>
<dbReference type="RefSeq" id="WP_188442147.1">
    <property type="nucleotide sequence ID" value="NZ_BMGK01000008.1"/>
</dbReference>
<dbReference type="AlphaFoldDB" id="A0A8J2Y7G6"/>
<keyword evidence="2" id="KW-1185">Reference proteome</keyword>
<protein>
    <recommendedName>
        <fullName evidence="3">SnoaL-like domain-containing protein</fullName>
    </recommendedName>
</protein>
<dbReference type="InterPro" id="IPR032710">
    <property type="entry name" value="NTF2-like_dom_sf"/>
</dbReference>
<dbReference type="EMBL" id="BMGK01000008">
    <property type="protein sequence ID" value="GGD96637.1"/>
    <property type="molecule type" value="Genomic_DNA"/>
</dbReference>
<evidence type="ECO:0000313" key="1">
    <source>
        <dbReference type="EMBL" id="GGD96637.1"/>
    </source>
</evidence>
<dbReference type="Gene3D" id="3.10.450.50">
    <property type="match status" value="2"/>
</dbReference>
<dbReference type="InterPro" id="IPR009959">
    <property type="entry name" value="Cyclase_SnoaL-like"/>
</dbReference>
<evidence type="ECO:0008006" key="3">
    <source>
        <dbReference type="Google" id="ProtNLM"/>
    </source>
</evidence>
<dbReference type="Pfam" id="PF12893">
    <property type="entry name" value="Lumazine_bd_2"/>
    <property type="match status" value="1"/>
</dbReference>
<sequence length="334" mass="37642">MSLIGYVNNLDLIIESTFKMERAISIRTSVIAFTLIILAFGCDEASNKKVAQEGKTETIASSTKEQQWTQDQADVKAMIEHFLIVAGNYDLDAMDAMILDKANVGSIRLIDGAWKTSTITIAEYFEKSSNNELKPYFEPVRDWDIKISKGQLAFVEADAILHSYGVPRRNNVDFFTLIKEEGDWKIFNVTFTSTALPDDEKKLNMETFARSYAQVWSGVRPEFVAMFFEENGVLQVNESKPAEGRAQIAEVAQGFMRDLPDMVVRYDSLVTKPTGTEFHWTLTATHSGPAGTGNKVEVSGYELWQMGDNNRILKSQGHFPTEEYNRQLGIEIEN</sequence>
<dbReference type="Pfam" id="PF07366">
    <property type="entry name" value="SnoaL"/>
    <property type="match status" value="1"/>
</dbReference>
<organism evidence="1 2">
    <name type="scientific">Planktosalinus lacus</name>
    <dbReference type="NCBI Taxonomy" id="1526573"/>
    <lineage>
        <taxon>Bacteria</taxon>
        <taxon>Pseudomonadati</taxon>
        <taxon>Bacteroidota</taxon>
        <taxon>Flavobacteriia</taxon>
        <taxon>Flavobacteriales</taxon>
        <taxon>Flavobacteriaceae</taxon>
        <taxon>Planktosalinus</taxon>
    </lineage>
</organism>
<dbReference type="Proteomes" id="UP000652231">
    <property type="component" value="Unassembled WGS sequence"/>
</dbReference>
<dbReference type="InterPro" id="IPR039437">
    <property type="entry name" value="FrzH/put_lumazine-bd"/>
</dbReference>